<dbReference type="Proteomes" id="UP000027138">
    <property type="component" value="Unassembled WGS sequence"/>
</dbReference>
<evidence type="ECO:0000313" key="3">
    <source>
        <dbReference type="Proteomes" id="UP000027138"/>
    </source>
</evidence>
<dbReference type="AlphaFoldDB" id="A0A067JY63"/>
<keyword evidence="3" id="KW-1185">Reference proteome</keyword>
<name>A0A067JY63_JATCU</name>
<gene>
    <name evidence="2" type="ORF">JCGZ_24306</name>
</gene>
<feature type="signal peptide" evidence="1">
    <location>
        <begin position="1"/>
        <end position="19"/>
    </location>
</feature>
<proteinExistence type="predicted"/>
<feature type="chain" id="PRO_5001642343" evidence="1">
    <location>
        <begin position="20"/>
        <end position="69"/>
    </location>
</feature>
<keyword evidence="1" id="KW-0732">Signal</keyword>
<protein>
    <submittedName>
        <fullName evidence="2">Uncharacterized protein</fullName>
    </submittedName>
</protein>
<organism evidence="2 3">
    <name type="scientific">Jatropha curcas</name>
    <name type="common">Barbados nut</name>
    <dbReference type="NCBI Taxonomy" id="180498"/>
    <lineage>
        <taxon>Eukaryota</taxon>
        <taxon>Viridiplantae</taxon>
        <taxon>Streptophyta</taxon>
        <taxon>Embryophyta</taxon>
        <taxon>Tracheophyta</taxon>
        <taxon>Spermatophyta</taxon>
        <taxon>Magnoliopsida</taxon>
        <taxon>eudicotyledons</taxon>
        <taxon>Gunneridae</taxon>
        <taxon>Pentapetalae</taxon>
        <taxon>rosids</taxon>
        <taxon>fabids</taxon>
        <taxon>Malpighiales</taxon>
        <taxon>Euphorbiaceae</taxon>
        <taxon>Crotonoideae</taxon>
        <taxon>Jatropheae</taxon>
        <taxon>Jatropha</taxon>
    </lineage>
</organism>
<sequence>MRAVLWAANASFILASILASNCSMRFWMSEIDAINASRVVEVIGEAGVAGEVGEVGDNTVGVAGTDAGT</sequence>
<evidence type="ECO:0000313" key="2">
    <source>
        <dbReference type="EMBL" id="KDP24955.1"/>
    </source>
</evidence>
<dbReference type="EMBL" id="KK915011">
    <property type="protein sequence ID" value="KDP24955.1"/>
    <property type="molecule type" value="Genomic_DNA"/>
</dbReference>
<accession>A0A067JY63</accession>
<reference evidence="2 3" key="1">
    <citation type="journal article" date="2014" name="PLoS ONE">
        <title>Global Analysis of Gene Expression Profiles in Physic Nut (Jatropha curcas L.) Seedlings Exposed to Salt Stress.</title>
        <authorList>
            <person name="Zhang L."/>
            <person name="Zhang C."/>
            <person name="Wu P."/>
            <person name="Chen Y."/>
            <person name="Li M."/>
            <person name="Jiang H."/>
            <person name="Wu G."/>
        </authorList>
    </citation>
    <scope>NUCLEOTIDE SEQUENCE [LARGE SCALE GENOMIC DNA]</scope>
    <source>
        <strain evidence="3">cv. GZQX0401</strain>
        <tissue evidence="2">Young leaves</tissue>
    </source>
</reference>
<evidence type="ECO:0000256" key="1">
    <source>
        <dbReference type="SAM" id="SignalP"/>
    </source>
</evidence>